<evidence type="ECO:0000256" key="1">
    <source>
        <dbReference type="SAM" id="MobiDB-lite"/>
    </source>
</evidence>
<dbReference type="AlphaFoldDB" id="X1QQJ7"/>
<dbReference type="EMBL" id="BARW01002342">
    <property type="protein sequence ID" value="GAI70498.1"/>
    <property type="molecule type" value="Genomic_DNA"/>
</dbReference>
<name>X1QQJ7_9ZZZZ</name>
<sequence length="71" mass="7661">MEEVREASPPGIATPETLPGHHVHGDKLSVSHYYTVQENLEPVTGADSPKEERIGDAVALRAQTLCNLALL</sequence>
<reference evidence="2" key="1">
    <citation type="journal article" date="2014" name="Front. Microbiol.">
        <title>High frequency of phylogenetically diverse reductive dehalogenase-homologous genes in deep subseafloor sedimentary metagenomes.</title>
        <authorList>
            <person name="Kawai M."/>
            <person name="Futagami T."/>
            <person name="Toyoda A."/>
            <person name="Takaki Y."/>
            <person name="Nishi S."/>
            <person name="Hori S."/>
            <person name="Arai W."/>
            <person name="Tsubouchi T."/>
            <person name="Morono Y."/>
            <person name="Uchiyama I."/>
            <person name="Ito T."/>
            <person name="Fujiyama A."/>
            <person name="Inagaki F."/>
            <person name="Takami H."/>
        </authorList>
    </citation>
    <scope>NUCLEOTIDE SEQUENCE</scope>
    <source>
        <strain evidence="2">Expedition CK06-06</strain>
    </source>
</reference>
<gene>
    <name evidence="2" type="ORF">S12H4_06601</name>
</gene>
<organism evidence="2">
    <name type="scientific">marine sediment metagenome</name>
    <dbReference type="NCBI Taxonomy" id="412755"/>
    <lineage>
        <taxon>unclassified sequences</taxon>
        <taxon>metagenomes</taxon>
        <taxon>ecological metagenomes</taxon>
    </lineage>
</organism>
<protein>
    <submittedName>
        <fullName evidence="2">Uncharacterized protein</fullName>
    </submittedName>
</protein>
<feature type="region of interest" description="Disordered" evidence="1">
    <location>
        <begin position="1"/>
        <end position="25"/>
    </location>
</feature>
<proteinExistence type="predicted"/>
<evidence type="ECO:0000313" key="2">
    <source>
        <dbReference type="EMBL" id="GAI70498.1"/>
    </source>
</evidence>
<comment type="caution">
    <text evidence="2">The sequence shown here is derived from an EMBL/GenBank/DDBJ whole genome shotgun (WGS) entry which is preliminary data.</text>
</comment>
<accession>X1QQJ7</accession>